<keyword evidence="2" id="KW-1133">Transmembrane helix</keyword>
<feature type="domain" description="PAS" evidence="3">
    <location>
        <begin position="217"/>
        <end position="287"/>
    </location>
</feature>
<dbReference type="InterPro" id="IPR043128">
    <property type="entry name" value="Rev_trsase/Diguanyl_cyclase"/>
</dbReference>
<keyword evidence="2" id="KW-0472">Membrane</keyword>
<dbReference type="InterPro" id="IPR000700">
    <property type="entry name" value="PAS-assoc_C"/>
</dbReference>
<dbReference type="SUPFAM" id="SSF55073">
    <property type="entry name" value="Nucleotide cyclase"/>
    <property type="match status" value="1"/>
</dbReference>
<dbReference type="FunFam" id="3.30.70.270:FF:000001">
    <property type="entry name" value="Diguanylate cyclase domain protein"/>
    <property type="match status" value="1"/>
</dbReference>
<sequence>MKNKRLKKEEHTQETIYIDYLMLLNQNLMLSIPANFLCTLIVFIGLFHVVSPTSLSIWFITSITAFSLNTVLFFVNRFYTIKPGVYLNLLIGITITYGVLWGFVGSVLIPHNDLLNQMLIISIIIGVASGGLHILQPNRTASLLFFMLTILPLSFWLFYQALPTYILLGSALLVYFCFMLTVSWMGYGFLNNNLKLRYENLALINQLMKINMNLEKSESRFRSAFDSSAIGMALVSTEGTWLKVNDALCQLVGYTKEELLDSNMQTITYPEDIGVGAEDEQQLLSGTKKFYHVEKRYTHKNGKSIWVLLSYSLIRDGTNNPLYFIVQIQNINAQKHAEQELKYIAYHDVLTGLANRKQLDKSFETTLAYAKNHSKEIAVLFIDLDYFKEVNDQLGHDVGDRLLIEVAKRLKSSLRATDIVSRQGGDEFIVVLTALTHVGQATERAHTLLNFIAKPITLNQHEISITASIGISCYPRDGEDLYTLIKSADANLYHVKSTGKNNFHLSTKNSQ</sequence>
<dbReference type="InterPro" id="IPR001610">
    <property type="entry name" value="PAC"/>
</dbReference>
<dbReference type="PANTHER" id="PTHR44757:SF2">
    <property type="entry name" value="BIOFILM ARCHITECTURE MAINTENANCE PROTEIN MBAA"/>
    <property type="match status" value="1"/>
</dbReference>
<dbReference type="EMBL" id="NBTX02000004">
    <property type="protein sequence ID" value="PNL60172.1"/>
    <property type="molecule type" value="Genomic_DNA"/>
</dbReference>
<dbReference type="CDD" id="cd00130">
    <property type="entry name" value="PAS"/>
    <property type="match status" value="1"/>
</dbReference>
<dbReference type="PROSITE" id="PS50112">
    <property type="entry name" value="PAS"/>
    <property type="match status" value="1"/>
</dbReference>
<dbReference type="GeneID" id="98064538"/>
<dbReference type="Pfam" id="PF00990">
    <property type="entry name" value="GGDEF"/>
    <property type="match status" value="1"/>
</dbReference>
<dbReference type="InterPro" id="IPR000160">
    <property type="entry name" value="GGDEF_dom"/>
</dbReference>
<evidence type="ECO:0000259" key="5">
    <source>
        <dbReference type="PROSITE" id="PS50887"/>
    </source>
</evidence>
<dbReference type="InterPro" id="IPR035965">
    <property type="entry name" value="PAS-like_dom_sf"/>
</dbReference>
<protein>
    <submittedName>
        <fullName evidence="6">Sensor domain-containing diguanylate cyclase</fullName>
    </submittedName>
</protein>
<dbReference type="InterPro" id="IPR029787">
    <property type="entry name" value="Nucleotide_cyclase"/>
</dbReference>
<evidence type="ECO:0000313" key="6">
    <source>
        <dbReference type="EMBL" id="PNL60172.1"/>
    </source>
</evidence>
<dbReference type="GO" id="GO:0003824">
    <property type="term" value="F:catalytic activity"/>
    <property type="evidence" value="ECO:0007669"/>
    <property type="project" value="UniProtKB-ARBA"/>
</dbReference>
<feature type="transmembrane region" description="Helical" evidence="2">
    <location>
        <begin position="87"/>
        <end position="109"/>
    </location>
</feature>
<comment type="cofactor">
    <cofactor evidence="1">
        <name>Mg(2+)</name>
        <dbReference type="ChEBI" id="CHEBI:18420"/>
    </cofactor>
</comment>
<dbReference type="SUPFAM" id="SSF55785">
    <property type="entry name" value="PYP-like sensor domain (PAS domain)"/>
    <property type="match status" value="1"/>
</dbReference>
<dbReference type="NCBIfam" id="TIGR00229">
    <property type="entry name" value="sensory_box"/>
    <property type="match status" value="1"/>
</dbReference>
<dbReference type="Pfam" id="PF08447">
    <property type="entry name" value="PAS_3"/>
    <property type="match status" value="1"/>
</dbReference>
<dbReference type="Proteomes" id="UP000192511">
    <property type="component" value="Unassembled WGS sequence"/>
</dbReference>
<feature type="transmembrane region" description="Helical" evidence="2">
    <location>
        <begin position="165"/>
        <end position="190"/>
    </location>
</feature>
<dbReference type="RefSeq" id="WP_019235748.1">
    <property type="nucleotide sequence ID" value="NZ_CAAAHR010000005.1"/>
</dbReference>
<organism evidence="6 7">
    <name type="scientific">Legionella anisa</name>
    <dbReference type="NCBI Taxonomy" id="28082"/>
    <lineage>
        <taxon>Bacteria</taxon>
        <taxon>Pseudomonadati</taxon>
        <taxon>Pseudomonadota</taxon>
        <taxon>Gammaproteobacteria</taxon>
        <taxon>Legionellales</taxon>
        <taxon>Legionellaceae</taxon>
        <taxon>Legionella</taxon>
    </lineage>
</organism>
<feature type="transmembrane region" description="Helical" evidence="2">
    <location>
        <begin position="28"/>
        <end position="49"/>
    </location>
</feature>
<dbReference type="PROSITE" id="PS50887">
    <property type="entry name" value="GGDEF"/>
    <property type="match status" value="1"/>
</dbReference>
<feature type="transmembrane region" description="Helical" evidence="2">
    <location>
        <begin position="115"/>
        <end position="135"/>
    </location>
</feature>
<dbReference type="PANTHER" id="PTHR44757">
    <property type="entry name" value="DIGUANYLATE CYCLASE DGCP"/>
    <property type="match status" value="1"/>
</dbReference>
<comment type="caution">
    <text evidence="6">The sequence shown here is derived from an EMBL/GenBank/DDBJ whole genome shotgun (WGS) entry which is preliminary data.</text>
</comment>
<evidence type="ECO:0000256" key="1">
    <source>
        <dbReference type="ARBA" id="ARBA00001946"/>
    </source>
</evidence>
<feature type="transmembrane region" description="Helical" evidence="2">
    <location>
        <begin position="142"/>
        <end position="159"/>
    </location>
</feature>
<keyword evidence="2" id="KW-0812">Transmembrane</keyword>
<dbReference type="InterPro" id="IPR000014">
    <property type="entry name" value="PAS"/>
</dbReference>
<keyword evidence="7" id="KW-1185">Reference proteome</keyword>
<reference evidence="6" key="1">
    <citation type="submission" date="2017-12" db="EMBL/GenBank/DDBJ databases">
        <title>FDA dAtabase for Regulatory Grade micrObial Sequences (FDA-ARGOS): Supporting development and validation of Infectious Disease Dx tests.</title>
        <authorList>
            <person name="Kerrigan L."/>
            <person name="Tallon L.J."/>
            <person name="Sadzewicz L."/>
            <person name="Sengamalay N."/>
            <person name="Ott S."/>
            <person name="Godinez A."/>
            <person name="Nagaraj S."/>
            <person name="Vavikolanu K."/>
            <person name="Vyas G."/>
            <person name="Nadendla S."/>
            <person name="Aluvathingal J."/>
            <person name="Sichtig H."/>
        </authorList>
    </citation>
    <scope>NUCLEOTIDE SEQUENCE [LARGE SCALE GENOMIC DNA]</scope>
    <source>
        <strain evidence="6">FDAARGOS_200</strain>
    </source>
</reference>
<dbReference type="NCBIfam" id="TIGR00254">
    <property type="entry name" value="GGDEF"/>
    <property type="match status" value="1"/>
</dbReference>
<evidence type="ECO:0000313" key="7">
    <source>
        <dbReference type="Proteomes" id="UP000192511"/>
    </source>
</evidence>
<dbReference type="SMART" id="SM00091">
    <property type="entry name" value="PAS"/>
    <property type="match status" value="1"/>
</dbReference>
<dbReference type="Gene3D" id="3.30.450.20">
    <property type="entry name" value="PAS domain"/>
    <property type="match status" value="1"/>
</dbReference>
<feature type="domain" description="GGDEF" evidence="5">
    <location>
        <begin position="375"/>
        <end position="508"/>
    </location>
</feature>
<proteinExistence type="predicted"/>
<dbReference type="PROSITE" id="PS50113">
    <property type="entry name" value="PAC"/>
    <property type="match status" value="1"/>
</dbReference>
<evidence type="ECO:0000259" key="3">
    <source>
        <dbReference type="PROSITE" id="PS50112"/>
    </source>
</evidence>
<evidence type="ECO:0000256" key="2">
    <source>
        <dbReference type="SAM" id="Phobius"/>
    </source>
</evidence>
<dbReference type="CDD" id="cd01949">
    <property type="entry name" value="GGDEF"/>
    <property type="match status" value="1"/>
</dbReference>
<evidence type="ECO:0000259" key="4">
    <source>
        <dbReference type="PROSITE" id="PS50113"/>
    </source>
</evidence>
<dbReference type="SMART" id="SM00267">
    <property type="entry name" value="GGDEF"/>
    <property type="match status" value="1"/>
</dbReference>
<feature type="transmembrane region" description="Helical" evidence="2">
    <location>
        <begin position="55"/>
        <end position="75"/>
    </location>
</feature>
<accession>A0AAX0WP68</accession>
<dbReference type="InterPro" id="IPR052155">
    <property type="entry name" value="Biofilm_reg_signaling"/>
</dbReference>
<dbReference type="AlphaFoldDB" id="A0AAX0WP68"/>
<dbReference type="SMART" id="SM00086">
    <property type="entry name" value="PAC"/>
    <property type="match status" value="1"/>
</dbReference>
<feature type="domain" description="PAC" evidence="4">
    <location>
        <begin position="291"/>
        <end position="343"/>
    </location>
</feature>
<name>A0AAX0WP68_9GAMM</name>
<dbReference type="Gene3D" id="3.30.70.270">
    <property type="match status" value="1"/>
</dbReference>
<dbReference type="InterPro" id="IPR013655">
    <property type="entry name" value="PAS_fold_3"/>
</dbReference>
<gene>
    <name evidence="6" type="ORF">A6J39_002535</name>
</gene>